<feature type="domain" description="Histidine kinase" evidence="5">
    <location>
        <begin position="214"/>
        <end position="479"/>
    </location>
</feature>
<keyword evidence="6" id="KW-0067">ATP-binding</keyword>
<dbReference type="EMBL" id="JANATA010000022">
    <property type="protein sequence ID" value="MCP3429494.1"/>
    <property type="molecule type" value="Genomic_DNA"/>
</dbReference>
<keyword evidence="7" id="KW-1185">Reference proteome</keyword>
<reference evidence="6" key="1">
    <citation type="submission" date="2022-07" db="EMBL/GenBank/DDBJ databases">
        <title>Characterization of the Novel Bacterium Alteromonas immobilis LMIT006 and Alteromonas gregis LMIT007.</title>
        <authorList>
            <person name="Lin X."/>
        </authorList>
    </citation>
    <scope>NUCLEOTIDE SEQUENCE</scope>
    <source>
        <strain evidence="6">LMIT007</strain>
    </source>
</reference>
<dbReference type="GO" id="GO:0000155">
    <property type="term" value="F:phosphorelay sensor kinase activity"/>
    <property type="evidence" value="ECO:0007669"/>
    <property type="project" value="InterPro"/>
</dbReference>
<organism evidence="6 7">
    <name type="scientific">Opacimonas viscosa</name>
    <dbReference type="NCBI Taxonomy" id="2961944"/>
    <lineage>
        <taxon>Bacteria</taxon>
        <taxon>Pseudomonadati</taxon>
        <taxon>Pseudomonadota</taxon>
        <taxon>Gammaproteobacteria</taxon>
        <taxon>Alteromonadales</taxon>
        <taxon>Alteromonadaceae</taxon>
        <taxon>Opacimonas</taxon>
    </lineage>
</organism>
<dbReference type="AlphaFoldDB" id="A0AA41X6J0"/>
<dbReference type="CDD" id="cd00082">
    <property type="entry name" value="HisKA"/>
    <property type="match status" value="1"/>
</dbReference>
<proteinExistence type="predicted"/>
<evidence type="ECO:0000256" key="1">
    <source>
        <dbReference type="ARBA" id="ARBA00000085"/>
    </source>
</evidence>
<dbReference type="SUPFAM" id="SSF55874">
    <property type="entry name" value="ATPase domain of HSP90 chaperone/DNA topoisomerase II/histidine kinase"/>
    <property type="match status" value="1"/>
</dbReference>
<evidence type="ECO:0000256" key="4">
    <source>
        <dbReference type="SAM" id="Coils"/>
    </source>
</evidence>
<sequence>MNNETEVLRENFALILRLKEQAEALRKESDMLLSGMRDILSAQTPEALYQNMFDVFASLIPYQTCFILAHETPGFMVCKTATDSRFLDTKWAVDDVLKRTLLGTPTAVFNARIQPAWQTLEHLTETTAAVLYCPFIDNNKTSIIVFCATEIGFYTQMHVATAERYREFTEQTLMSVQAKLEALQSQKLKKEREQVELSMVQSEKMASLGLLAAGVAHEINNPLAFVNSNFDALSGYMPSLAKFFAKTHCVLKSELPSEEKLLQIEALFNEYDIEMLMEDLQEISEDSKEGIERVCDIVKSLQAFTQDNDQDEAAVFDLNQCVADSLRLLKSKVKNTVSITQNLQKLPKLKGSAGKVNQVLVNLMVNALQAMDSSAQLQITTGHLDAPEIQQLHPDSECHTAGVTEQHAFVAIRDNGCGIAVDKLDSIFEPFFTTKPIGEGTGLGLYITYTLVQALGGEISVTSELNVGTEFTVTFPIPFTS</sequence>
<dbReference type="InterPro" id="IPR003661">
    <property type="entry name" value="HisK_dim/P_dom"/>
</dbReference>
<comment type="caution">
    <text evidence="6">The sequence shown here is derived from an EMBL/GenBank/DDBJ whole genome shotgun (WGS) entry which is preliminary data.</text>
</comment>
<dbReference type="PRINTS" id="PR00344">
    <property type="entry name" value="BCTRLSENSOR"/>
</dbReference>
<protein>
    <recommendedName>
        <fullName evidence="2">histidine kinase</fullName>
        <ecNumber evidence="2">2.7.13.3</ecNumber>
    </recommendedName>
</protein>
<gene>
    <name evidence="6" type="ORF">NLF92_11105</name>
</gene>
<evidence type="ECO:0000313" key="6">
    <source>
        <dbReference type="EMBL" id="MCP3429494.1"/>
    </source>
</evidence>
<dbReference type="InterPro" id="IPR003594">
    <property type="entry name" value="HATPase_dom"/>
</dbReference>
<dbReference type="Pfam" id="PF02518">
    <property type="entry name" value="HATPase_c"/>
    <property type="match status" value="1"/>
</dbReference>
<evidence type="ECO:0000259" key="5">
    <source>
        <dbReference type="PROSITE" id="PS50109"/>
    </source>
</evidence>
<dbReference type="Gene3D" id="1.10.287.130">
    <property type="match status" value="1"/>
</dbReference>
<name>A0AA41X6J0_9ALTE</name>
<dbReference type="SMART" id="SM00387">
    <property type="entry name" value="HATPase_c"/>
    <property type="match status" value="1"/>
</dbReference>
<keyword evidence="6" id="KW-0547">Nucleotide-binding</keyword>
<dbReference type="RefSeq" id="WP_254101906.1">
    <property type="nucleotide sequence ID" value="NZ_JANATA010000022.1"/>
</dbReference>
<dbReference type="PANTHER" id="PTHR43065">
    <property type="entry name" value="SENSOR HISTIDINE KINASE"/>
    <property type="match status" value="1"/>
</dbReference>
<dbReference type="Proteomes" id="UP001165413">
    <property type="component" value="Unassembled WGS sequence"/>
</dbReference>
<dbReference type="PANTHER" id="PTHR43065:SF50">
    <property type="entry name" value="HISTIDINE KINASE"/>
    <property type="match status" value="1"/>
</dbReference>
<accession>A0AA41X6J0</accession>
<dbReference type="PROSITE" id="PS50109">
    <property type="entry name" value="HIS_KIN"/>
    <property type="match status" value="1"/>
</dbReference>
<keyword evidence="4" id="KW-0175">Coiled coil</keyword>
<dbReference type="EC" id="2.7.13.3" evidence="2"/>
<dbReference type="GO" id="GO:0005524">
    <property type="term" value="F:ATP binding"/>
    <property type="evidence" value="ECO:0007669"/>
    <property type="project" value="UniProtKB-KW"/>
</dbReference>
<feature type="coiled-coil region" evidence="4">
    <location>
        <begin position="166"/>
        <end position="205"/>
    </location>
</feature>
<keyword evidence="3" id="KW-0597">Phosphoprotein</keyword>
<dbReference type="InterPro" id="IPR036890">
    <property type="entry name" value="HATPase_C_sf"/>
</dbReference>
<dbReference type="InterPro" id="IPR005467">
    <property type="entry name" value="His_kinase_dom"/>
</dbReference>
<comment type="catalytic activity">
    <reaction evidence="1">
        <text>ATP + protein L-histidine = ADP + protein N-phospho-L-histidine.</text>
        <dbReference type="EC" id="2.7.13.3"/>
    </reaction>
</comment>
<evidence type="ECO:0000256" key="2">
    <source>
        <dbReference type="ARBA" id="ARBA00012438"/>
    </source>
</evidence>
<evidence type="ECO:0000313" key="7">
    <source>
        <dbReference type="Proteomes" id="UP001165413"/>
    </source>
</evidence>
<evidence type="ECO:0000256" key="3">
    <source>
        <dbReference type="ARBA" id="ARBA00022553"/>
    </source>
</evidence>
<dbReference type="Gene3D" id="3.30.565.10">
    <property type="entry name" value="Histidine kinase-like ATPase, C-terminal domain"/>
    <property type="match status" value="1"/>
</dbReference>
<dbReference type="InterPro" id="IPR004358">
    <property type="entry name" value="Sig_transdc_His_kin-like_C"/>
</dbReference>